<gene>
    <name evidence="1" type="ORF">J4557_47605</name>
</gene>
<evidence type="ECO:0000313" key="1">
    <source>
        <dbReference type="EMBL" id="MBO2445195.1"/>
    </source>
</evidence>
<dbReference type="RefSeq" id="WP_208274363.1">
    <property type="nucleotide sequence ID" value="NZ_JAGEOK010000065.1"/>
</dbReference>
<name>A0ABS3RG29_9ACTN</name>
<proteinExistence type="predicted"/>
<evidence type="ECO:0000313" key="2">
    <source>
        <dbReference type="Proteomes" id="UP000666915"/>
    </source>
</evidence>
<comment type="caution">
    <text evidence="1">The sequence shown here is derived from an EMBL/GenBank/DDBJ whole genome shotgun (WGS) entry which is preliminary data.</text>
</comment>
<feature type="non-terminal residue" evidence="1">
    <location>
        <position position="1"/>
    </location>
</feature>
<reference evidence="1 2" key="1">
    <citation type="submission" date="2021-03" db="EMBL/GenBank/DDBJ databases">
        <authorList>
            <person name="Kanchanasin P."/>
            <person name="Saeng-In P."/>
            <person name="Phongsopitanun W."/>
            <person name="Yuki M."/>
            <person name="Kudo T."/>
            <person name="Ohkuma M."/>
            <person name="Tanasupawat S."/>
        </authorList>
    </citation>
    <scope>NUCLEOTIDE SEQUENCE [LARGE SCALE GENOMIC DNA]</scope>
    <source>
        <strain evidence="1 2">L46</strain>
    </source>
</reference>
<keyword evidence="2" id="KW-1185">Reference proteome</keyword>
<accession>A0ABS3RG29</accession>
<protein>
    <submittedName>
        <fullName evidence="1">Uncharacterized protein</fullName>
    </submittedName>
</protein>
<dbReference type="Proteomes" id="UP000666915">
    <property type="component" value="Unassembled WGS sequence"/>
</dbReference>
<sequence>AAYRPLDLFRVPTRQGLAPLDRKIKAHLPDGTYCYSNVDAGTGPIQPHGTDNPSAFVATGDVSMALTPTGLRVAFYGSLLGYASACGEEDTTVPYAEVKDMIKPQLLAAVPYPRPARS</sequence>
<dbReference type="EMBL" id="JAGEOK010000065">
    <property type="protein sequence ID" value="MBO2445195.1"/>
    <property type="molecule type" value="Genomic_DNA"/>
</dbReference>
<organism evidence="1 2">
    <name type="scientific">Actinomadura nitritigenes</name>
    <dbReference type="NCBI Taxonomy" id="134602"/>
    <lineage>
        <taxon>Bacteria</taxon>
        <taxon>Bacillati</taxon>
        <taxon>Actinomycetota</taxon>
        <taxon>Actinomycetes</taxon>
        <taxon>Streptosporangiales</taxon>
        <taxon>Thermomonosporaceae</taxon>
        <taxon>Actinomadura</taxon>
    </lineage>
</organism>